<dbReference type="Proteomes" id="UP000036959">
    <property type="component" value="Unassembled WGS sequence"/>
</dbReference>
<dbReference type="Gene3D" id="3.40.50.300">
    <property type="entry name" value="P-loop containing nucleotide triphosphate hydrolases"/>
    <property type="match status" value="1"/>
</dbReference>
<evidence type="ECO:0000256" key="5">
    <source>
        <dbReference type="ARBA" id="ARBA00022748"/>
    </source>
</evidence>
<dbReference type="GO" id="GO:0022857">
    <property type="term" value="F:transmembrane transporter activity"/>
    <property type="evidence" value="ECO:0007669"/>
    <property type="project" value="InterPro"/>
</dbReference>
<proteinExistence type="predicted"/>
<evidence type="ECO:0000256" key="8">
    <source>
        <dbReference type="ARBA" id="ARBA00023136"/>
    </source>
</evidence>
<dbReference type="GO" id="GO:0016887">
    <property type="term" value="F:ATP hydrolysis activity"/>
    <property type="evidence" value="ECO:0007669"/>
    <property type="project" value="InterPro"/>
</dbReference>
<dbReference type="Pfam" id="PF00005">
    <property type="entry name" value="ABC_tran"/>
    <property type="match status" value="1"/>
</dbReference>
<keyword evidence="11" id="KW-1185">Reference proteome</keyword>
<keyword evidence="8" id="KW-0472">Membrane</keyword>
<dbReference type="NCBIfam" id="TIGR01189">
    <property type="entry name" value="ccmA"/>
    <property type="match status" value="1"/>
</dbReference>
<dbReference type="GO" id="GO:0005524">
    <property type="term" value="F:ATP binding"/>
    <property type="evidence" value="ECO:0007669"/>
    <property type="project" value="UniProtKB-KW"/>
</dbReference>
<evidence type="ECO:0000256" key="1">
    <source>
        <dbReference type="ARBA" id="ARBA00022448"/>
    </source>
</evidence>
<evidence type="ECO:0000313" key="10">
    <source>
        <dbReference type="EMBL" id="KND54276.1"/>
    </source>
</evidence>
<evidence type="ECO:0000313" key="11">
    <source>
        <dbReference type="Proteomes" id="UP000036959"/>
    </source>
</evidence>
<keyword evidence="5" id="KW-0201">Cytochrome c-type biogenesis</keyword>
<dbReference type="InterPro" id="IPR003439">
    <property type="entry name" value="ABC_transporter-like_ATP-bd"/>
</dbReference>
<keyword evidence="7" id="KW-1278">Translocase</keyword>
<keyword evidence="1" id="KW-0813">Transport</keyword>
<dbReference type="EMBL" id="LFJJ01000413">
    <property type="protein sequence ID" value="KND54276.1"/>
    <property type="molecule type" value="Genomic_DNA"/>
</dbReference>
<dbReference type="RefSeq" id="WP_050456204.1">
    <property type="nucleotide sequence ID" value="NZ_LFJJ01000413.1"/>
</dbReference>
<dbReference type="PANTHER" id="PTHR43499">
    <property type="entry name" value="ABC TRANSPORTER I FAMILY MEMBER 1"/>
    <property type="match status" value="1"/>
</dbReference>
<evidence type="ECO:0000256" key="3">
    <source>
        <dbReference type="ARBA" id="ARBA00022519"/>
    </source>
</evidence>
<evidence type="ECO:0000256" key="2">
    <source>
        <dbReference type="ARBA" id="ARBA00022475"/>
    </source>
</evidence>
<dbReference type="PANTHER" id="PTHR43499:SF1">
    <property type="entry name" value="ABC TRANSPORTER I FAMILY MEMBER 1"/>
    <property type="match status" value="1"/>
</dbReference>
<organism evidence="10 11">
    <name type="scientific">Candidatus Burkholderia verschuerenii</name>
    <dbReference type="NCBI Taxonomy" id="242163"/>
    <lineage>
        <taxon>Bacteria</taxon>
        <taxon>Pseudomonadati</taxon>
        <taxon>Pseudomonadota</taxon>
        <taxon>Betaproteobacteria</taxon>
        <taxon>Burkholderiales</taxon>
        <taxon>Burkholderiaceae</taxon>
        <taxon>Burkholderia</taxon>
    </lineage>
</organism>
<dbReference type="SUPFAM" id="SSF52540">
    <property type="entry name" value="P-loop containing nucleoside triphosphate hydrolases"/>
    <property type="match status" value="1"/>
</dbReference>
<protein>
    <submittedName>
        <fullName evidence="10">ABC transporter involved in cytochrome c biogeneis, ATPase component CcmA</fullName>
    </submittedName>
</protein>
<keyword evidence="2" id="KW-1003">Cell membrane</keyword>
<keyword evidence="4" id="KW-0547">Nucleotide-binding</keyword>
<gene>
    <name evidence="10" type="ORF">BVER_05330c</name>
</gene>
<dbReference type="OrthoDB" id="9800654at2"/>
<dbReference type="PATRIC" id="fig|242163.4.peg.5075"/>
<dbReference type="GO" id="GO:0017004">
    <property type="term" value="P:cytochrome complex assembly"/>
    <property type="evidence" value="ECO:0007669"/>
    <property type="project" value="UniProtKB-KW"/>
</dbReference>
<reference evidence="11" key="1">
    <citation type="submission" date="2015-06" db="EMBL/GenBank/DDBJ databases">
        <title>Comparative genomics of Burkholderia leaf nodule symbionts.</title>
        <authorList>
            <person name="Carlier A."/>
            <person name="Eberl L."/>
            <person name="Pinto-Carbo M."/>
        </authorList>
    </citation>
    <scope>NUCLEOTIDE SEQUENCE [LARGE SCALE GENOMIC DNA]</scope>
    <source>
        <strain evidence="11">UZHbot4</strain>
    </source>
</reference>
<sequence>MLSATQLDVARGGRTIVENVTLDADAGCVLLIHGANGSGKSTLMAALAGLLPAARGDVRWRGMRLRDDPARFRRDLAFLGHANGLSGELSVAENLRFAGLLGGALRSSPEQSVLEDAGLAGLRHVRVDRLSRGQRRRVALARLVLDGKPLWLLDEPTDSLDDLACVWFAACIDTHTRHGGTVVAATHRPLATDAARTRHLHFARSAPCCA</sequence>
<keyword evidence="6" id="KW-0067">ATP-binding</keyword>
<dbReference type="InterPro" id="IPR027417">
    <property type="entry name" value="P-loop_NTPase"/>
</dbReference>
<dbReference type="PROSITE" id="PS50893">
    <property type="entry name" value="ABC_TRANSPORTER_2"/>
    <property type="match status" value="1"/>
</dbReference>
<feature type="domain" description="ABC transporter" evidence="9">
    <location>
        <begin position="2"/>
        <end position="203"/>
    </location>
</feature>
<dbReference type="SMART" id="SM00382">
    <property type="entry name" value="AAA"/>
    <property type="match status" value="1"/>
</dbReference>
<evidence type="ECO:0000259" key="9">
    <source>
        <dbReference type="PROSITE" id="PS50893"/>
    </source>
</evidence>
<name>A0A0L0LW38_9BURK</name>
<accession>A0A0L0LW38</accession>
<comment type="caution">
    <text evidence="10">The sequence shown here is derived from an EMBL/GenBank/DDBJ whole genome shotgun (WGS) entry which is preliminary data.</text>
</comment>
<dbReference type="InterPro" id="IPR003593">
    <property type="entry name" value="AAA+_ATPase"/>
</dbReference>
<dbReference type="AlphaFoldDB" id="A0A0L0LW38"/>
<evidence type="ECO:0000256" key="6">
    <source>
        <dbReference type="ARBA" id="ARBA00022840"/>
    </source>
</evidence>
<dbReference type="InterPro" id="IPR005895">
    <property type="entry name" value="ABC_transptr_haem_export_CcmA"/>
</dbReference>
<evidence type="ECO:0000256" key="7">
    <source>
        <dbReference type="ARBA" id="ARBA00022967"/>
    </source>
</evidence>
<evidence type="ECO:0000256" key="4">
    <source>
        <dbReference type="ARBA" id="ARBA00022741"/>
    </source>
</evidence>
<keyword evidence="3" id="KW-0997">Cell inner membrane</keyword>